<reference evidence="2" key="2">
    <citation type="submission" date="2020-11" db="EMBL/GenBank/DDBJ databases">
        <authorList>
            <person name="McCartney M.A."/>
            <person name="Auch B."/>
            <person name="Kono T."/>
            <person name="Mallez S."/>
            <person name="Becker A."/>
            <person name="Gohl D.M."/>
            <person name="Silverstein K.A.T."/>
            <person name="Koren S."/>
            <person name="Bechman K.B."/>
            <person name="Herman A."/>
            <person name="Abrahante J.E."/>
            <person name="Garbe J."/>
        </authorList>
    </citation>
    <scope>NUCLEOTIDE SEQUENCE</scope>
    <source>
        <strain evidence="2">Duluth1</strain>
        <tissue evidence="2">Whole animal</tissue>
    </source>
</reference>
<proteinExistence type="predicted"/>
<feature type="region of interest" description="Disordered" evidence="1">
    <location>
        <begin position="95"/>
        <end position="121"/>
    </location>
</feature>
<comment type="caution">
    <text evidence="2">The sequence shown here is derived from an EMBL/GenBank/DDBJ whole genome shotgun (WGS) entry which is preliminary data.</text>
</comment>
<organism evidence="2 3">
    <name type="scientific">Dreissena polymorpha</name>
    <name type="common">Zebra mussel</name>
    <name type="synonym">Mytilus polymorpha</name>
    <dbReference type="NCBI Taxonomy" id="45954"/>
    <lineage>
        <taxon>Eukaryota</taxon>
        <taxon>Metazoa</taxon>
        <taxon>Spiralia</taxon>
        <taxon>Lophotrochozoa</taxon>
        <taxon>Mollusca</taxon>
        <taxon>Bivalvia</taxon>
        <taxon>Autobranchia</taxon>
        <taxon>Heteroconchia</taxon>
        <taxon>Euheterodonta</taxon>
        <taxon>Imparidentia</taxon>
        <taxon>Neoheterodontei</taxon>
        <taxon>Myida</taxon>
        <taxon>Dreissenoidea</taxon>
        <taxon>Dreissenidae</taxon>
        <taxon>Dreissena</taxon>
    </lineage>
</organism>
<reference evidence="2" key="1">
    <citation type="journal article" date="2019" name="bioRxiv">
        <title>The Genome of the Zebra Mussel, Dreissena polymorpha: A Resource for Invasive Species Research.</title>
        <authorList>
            <person name="McCartney M.A."/>
            <person name="Auch B."/>
            <person name="Kono T."/>
            <person name="Mallez S."/>
            <person name="Zhang Y."/>
            <person name="Obille A."/>
            <person name="Becker A."/>
            <person name="Abrahante J.E."/>
            <person name="Garbe J."/>
            <person name="Badalamenti J.P."/>
            <person name="Herman A."/>
            <person name="Mangelson H."/>
            <person name="Liachko I."/>
            <person name="Sullivan S."/>
            <person name="Sone E.D."/>
            <person name="Koren S."/>
            <person name="Silverstein K.A.T."/>
            <person name="Beckman K.B."/>
            <person name="Gohl D.M."/>
        </authorList>
    </citation>
    <scope>NUCLEOTIDE SEQUENCE</scope>
    <source>
        <strain evidence="2">Duluth1</strain>
        <tissue evidence="2">Whole animal</tissue>
    </source>
</reference>
<feature type="compositionally biased region" description="Basic and acidic residues" evidence="1">
    <location>
        <begin position="28"/>
        <end position="39"/>
    </location>
</feature>
<feature type="region of interest" description="Disordered" evidence="1">
    <location>
        <begin position="14"/>
        <end position="39"/>
    </location>
</feature>
<accession>A0A9D4KF02</accession>
<evidence type="ECO:0000256" key="1">
    <source>
        <dbReference type="SAM" id="MobiDB-lite"/>
    </source>
</evidence>
<sequence length="196" mass="22339">MSNILKLFCQGKSGHHTSHSIQQTGSLQHREGNNDSSKRNEIMTSVDDFQLRTVIKFCHSFGYKPTKTFTEVENSKQFNCSISLAFKRHERLRKGRDSVEDDDRSVWKTAASPPPKKTRVMKSGGKHIFFMNRRGMLLIHQVPDGQTINATYYQKEKDATAVKLHHDNKPAGPVNAAVILLTARIWPLWTFASSRK</sequence>
<keyword evidence="3" id="KW-1185">Reference proteome</keyword>
<dbReference type="EMBL" id="JAIWYP010000004">
    <property type="protein sequence ID" value="KAH3838293.1"/>
    <property type="molecule type" value="Genomic_DNA"/>
</dbReference>
<evidence type="ECO:0000313" key="2">
    <source>
        <dbReference type="EMBL" id="KAH3838293.1"/>
    </source>
</evidence>
<evidence type="ECO:0000313" key="3">
    <source>
        <dbReference type="Proteomes" id="UP000828390"/>
    </source>
</evidence>
<dbReference type="Proteomes" id="UP000828390">
    <property type="component" value="Unassembled WGS sequence"/>
</dbReference>
<gene>
    <name evidence="2" type="ORF">DPMN_111701</name>
</gene>
<dbReference type="AlphaFoldDB" id="A0A9D4KF02"/>
<protein>
    <submittedName>
        <fullName evidence="2">Uncharacterized protein</fullName>
    </submittedName>
</protein>
<name>A0A9D4KF02_DREPO</name>